<dbReference type="InterPro" id="IPR008334">
    <property type="entry name" value="5'-Nucleotdase_C"/>
</dbReference>
<dbReference type="GO" id="GO:0016788">
    <property type="term" value="F:hydrolase activity, acting on ester bonds"/>
    <property type="evidence" value="ECO:0007669"/>
    <property type="project" value="InterPro"/>
</dbReference>
<gene>
    <name evidence="7" type="ORF">DET59_11235</name>
</gene>
<accession>A0A366ELZ5</accession>
<dbReference type="SUPFAM" id="SSF55816">
    <property type="entry name" value="5'-nucleotidase (syn. UDP-sugar hydrolase), C-terminal domain"/>
    <property type="match status" value="1"/>
</dbReference>
<proteinExistence type="predicted"/>
<evidence type="ECO:0000313" key="8">
    <source>
        <dbReference type="Proteomes" id="UP000252118"/>
    </source>
</evidence>
<keyword evidence="2" id="KW-0964">Secreted</keyword>
<feature type="domain" description="5'-Nucleotidase C-terminal" evidence="6">
    <location>
        <begin position="324"/>
        <end position="488"/>
    </location>
</feature>
<dbReference type="RefSeq" id="WP_258549692.1">
    <property type="nucleotide sequence ID" value="NZ_QNRJ01000012.1"/>
</dbReference>
<dbReference type="InterPro" id="IPR036907">
    <property type="entry name" value="5'-Nucleotdase_C_sf"/>
</dbReference>
<evidence type="ECO:0000259" key="6">
    <source>
        <dbReference type="Pfam" id="PF02872"/>
    </source>
</evidence>
<sequence>MNFKKPLYGVLSTAALAAAIFAVSPATSASAEGEEFDLTIMHTNDTHAHVEGYPRLVTAVNELRTEKANSLLVNAGDVFSGTLYFRQYLGQADLHFMNELGFDAMTLGNHEFDKDSKTLADFIKKMNFPMVSSNVTVTGDKDLEPLFKNEIGQPGDGGNVYPAMIKEVDGEKVGIYGLTTPDTEFIANPGENVVFEDAVEKSKATIKMLKDKGVNKIIVLSHLGYSNDLELAEEVDGLDIIVGGHSHTVLEEPVVIEKEEPTLIVQAGEYLNLLGLLDVTFDDEGVVTSHNGEVLDLKSYEEDADARAKVEEFKAPLEDIKEEVVGNTKVALDGERADVRRKETNLGNLIADGMVAKANEFVETHIGLQNGGGIRASIDAGEITLGEVLTTMPFGNNLVTLDLTGQEIMDALEHSVSRVEGEDAPGEFLQVSGINFKYDVSKPAGERVWSVEVKTGNGFEEIDPEMMYSVATNAFTANGGDGYTMFKEAKEEGRLTELFVVDFEVFTSYLEKNNPISPSVEDRIVQEEAPEVTRLTGDTRYETAVEISKEGWETSDTVILARGDSFPDALAGAPLAYKHDAPILLTEKGTLNGAAKAEIKRLGAKNVIILGGKGAVSNYVKYQLEGMGLDVDRIGGDDRWETAVNIAASLGGSPEKAVVANGKNFPDALAIASYAASNGYPILLTDSDKLPAETKKALKGIDSTIVVGGEAVVGKDVMNSLPDATRYFGLNRYGTAAEIATNLNPSTKVYLATGKNFADALAGSVLAAKENASMLLVQPNDLPGVTSDAIEEMKAKDFHILGGENAVSDVVVEKLMK</sequence>
<dbReference type="Gene3D" id="3.40.50.12090">
    <property type="match status" value="2"/>
</dbReference>
<dbReference type="PROSITE" id="PS00785">
    <property type="entry name" value="5_NUCLEOTIDASE_1"/>
    <property type="match status" value="1"/>
</dbReference>
<evidence type="ECO:0000256" key="2">
    <source>
        <dbReference type="ARBA" id="ARBA00022525"/>
    </source>
</evidence>
<dbReference type="InterPro" id="IPR007253">
    <property type="entry name" value="Cell_wall-bd_2"/>
</dbReference>
<comment type="caution">
    <text evidence="7">The sequence shown here is derived from an EMBL/GenBank/DDBJ whole genome shotgun (WGS) entry which is preliminary data.</text>
</comment>
<evidence type="ECO:0000313" key="7">
    <source>
        <dbReference type="EMBL" id="RBP02750.1"/>
    </source>
</evidence>
<dbReference type="PRINTS" id="PR01607">
    <property type="entry name" value="APYRASEFAMLY"/>
</dbReference>
<dbReference type="AlphaFoldDB" id="A0A366ELZ5"/>
<feature type="domain" description="Calcineurin-like phosphoesterase" evidence="5">
    <location>
        <begin position="39"/>
        <end position="248"/>
    </location>
</feature>
<dbReference type="InterPro" id="IPR006146">
    <property type="entry name" value="5'-Nucleotdase_CS"/>
</dbReference>
<dbReference type="GO" id="GO:0046872">
    <property type="term" value="F:metal ion binding"/>
    <property type="evidence" value="ECO:0007669"/>
    <property type="project" value="InterPro"/>
</dbReference>
<dbReference type="GO" id="GO:0000166">
    <property type="term" value="F:nucleotide binding"/>
    <property type="evidence" value="ECO:0007669"/>
    <property type="project" value="InterPro"/>
</dbReference>
<dbReference type="Pfam" id="PF04122">
    <property type="entry name" value="CW_binding_2"/>
    <property type="match status" value="3"/>
</dbReference>
<dbReference type="EMBL" id="QNRJ01000012">
    <property type="protein sequence ID" value="RBP02750.1"/>
    <property type="molecule type" value="Genomic_DNA"/>
</dbReference>
<dbReference type="InterPro" id="IPR029052">
    <property type="entry name" value="Metallo-depent_PP-like"/>
</dbReference>
<comment type="subcellular location">
    <subcellularLocation>
        <location evidence="1">Secreted</location>
    </subcellularLocation>
</comment>
<dbReference type="InterPro" id="IPR004843">
    <property type="entry name" value="Calcineurin-like_PHP"/>
</dbReference>
<dbReference type="PANTHER" id="PTHR11575">
    <property type="entry name" value="5'-NUCLEOTIDASE-RELATED"/>
    <property type="match status" value="1"/>
</dbReference>
<keyword evidence="3 4" id="KW-0732">Signal</keyword>
<dbReference type="Pfam" id="PF02872">
    <property type="entry name" value="5_nucleotid_C"/>
    <property type="match status" value="1"/>
</dbReference>
<dbReference type="SUPFAM" id="SSF56300">
    <property type="entry name" value="Metallo-dependent phosphatases"/>
    <property type="match status" value="1"/>
</dbReference>
<feature type="chain" id="PRO_5016660843" evidence="4">
    <location>
        <begin position="32"/>
        <end position="817"/>
    </location>
</feature>
<dbReference type="PANTHER" id="PTHR11575:SF24">
    <property type="entry name" value="5'-NUCLEOTIDASE"/>
    <property type="match status" value="1"/>
</dbReference>
<dbReference type="Proteomes" id="UP000252118">
    <property type="component" value="Unassembled WGS sequence"/>
</dbReference>
<protein>
    <submittedName>
        <fullName evidence="7">2',3'-cyclic-nucleotide 2'-phosphodiesterase (5'-nucleotidase family)</fullName>
    </submittedName>
</protein>
<reference evidence="7 8" key="1">
    <citation type="submission" date="2018-06" db="EMBL/GenBank/DDBJ databases">
        <title>Freshwater and sediment microbial communities from various areas in North America, analyzing microbe dynamics in response to fracking.</title>
        <authorList>
            <person name="Lamendella R."/>
        </authorList>
    </citation>
    <scope>NUCLEOTIDE SEQUENCE [LARGE SCALE GENOMIC DNA]</scope>
    <source>
        <strain evidence="7 8">97B</strain>
    </source>
</reference>
<evidence type="ECO:0000256" key="4">
    <source>
        <dbReference type="SAM" id="SignalP"/>
    </source>
</evidence>
<dbReference type="FunFam" id="3.90.780.10:FF:000004">
    <property type="entry name" value="UDP-sugar hydrolase, putative"/>
    <property type="match status" value="1"/>
</dbReference>
<dbReference type="Pfam" id="PF00149">
    <property type="entry name" value="Metallophos"/>
    <property type="match status" value="1"/>
</dbReference>
<dbReference type="PROSITE" id="PS00786">
    <property type="entry name" value="5_NUCLEOTIDASE_2"/>
    <property type="match status" value="1"/>
</dbReference>
<evidence type="ECO:0000256" key="1">
    <source>
        <dbReference type="ARBA" id="ARBA00004613"/>
    </source>
</evidence>
<dbReference type="Gene3D" id="3.90.780.10">
    <property type="entry name" value="5'-Nucleotidase, C-terminal domain"/>
    <property type="match status" value="1"/>
</dbReference>
<evidence type="ECO:0000256" key="3">
    <source>
        <dbReference type="ARBA" id="ARBA00022729"/>
    </source>
</evidence>
<evidence type="ECO:0000259" key="5">
    <source>
        <dbReference type="Pfam" id="PF00149"/>
    </source>
</evidence>
<dbReference type="GO" id="GO:0005576">
    <property type="term" value="C:extracellular region"/>
    <property type="evidence" value="ECO:0007669"/>
    <property type="project" value="UniProtKB-SubCell"/>
</dbReference>
<dbReference type="InterPro" id="IPR006179">
    <property type="entry name" value="5_nucleotidase/apyrase"/>
</dbReference>
<organism evidence="7 8">
    <name type="scientific">Rossellomorea aquimaris</name>
    <dbReference type="NCBI Taxonomy" id="189382"/>
    <lineage>
        <taxon>Bacteria</taxon>
        <taxon>Bacillati</taxon>
        <taxon>Bacillota</taxon>
        <taxon>Bacilli</taxon>
        <taxon>Bacillales</taxon>
        <taxon>Bacillaceae</taxon>
        <taxon>Rossellomorea</taxon>
    </lineage>
</organism>
<feature type="signal peptide" evidence="4">
    <location>
        <begin position="1"/>
        <end position="31"/>
    </location>
</feature>
<dbReference type="Gene3D" id="3.60.21.10">
    <property type="match status" value="1"/>
</dbReference>
<dbReference type="GO" id="GO:0009166">
    <property type="term" value="P:nucleotide catabolic process"/>
    <property type="evidence" value="ECO:0007669"/>
    <property type="project" value="InterPro"/>
</dbReference>
<name>A0A366ELZ5_9BACI</name>